<evidence type="ECO:0000313" key="2">
    <source>
        <dbReference type="EMBL" id="QJH93794.1"/>
    </source>
</evidence>
<organism evidence="1">
    <name type="scientific">viral metagenome</name>
    <dbReference type="NCBI Taxonomy" id="1070528"/>
    <lineage>
        <taxon>unclassified sequences</taxon>
        <taxon>metagenomes</taxon>
        <taxon>organismal metagenomes</taxon>
    </lineage>
</organism>
<proteinExistence type="predicted"/>
<evidence type="ECO:0000313" key="1">
    <source>
        <dbReference type="EMBL" id="QJA43973.1"/>
    </source>
</evidence>
<name>A0A6H1Z7W3_9ZZZZ</name>
<sequence length="158" mass="17078">MTPIIETCAKCGARLSIEDHECDQCRECGRDLGQRNNARVPPCDRCGASVGASAIHGGGSAIWLCATCGQLFGANPPENPDSSPRLDTLSKSDFERLGCEDVSSPQLRARVFLLEGLASELALTLKEMMSDLDGLDFVRPIVMIRAQEVLESARERLA</sequence>
<reference evidence="1" key="1">
    <citation type="submission" date="2020-03" db="EMBL/GenBank/DDBJ databases">
        <title>The deep terrestrial virosphere.</title>
        <authorList>
            <person name="Holmfeldt K."/>
            <person name="Nilsson E."/>
            <person name="Simone D."/>
            <person name="Lopez-Fernandez M."/>
            <person name="Wu X."/>
            <person name="de Brujin I."/>
            <person name="Lundin D."/>
            <person name="Andersson A."/>
            <person name="Bertilsson S."/>
            <person name="Dopson M."/>
        </authorList>
    </citation>
    <scope>NUCLEOTIDE SEQUENCE</scope>
    <source>
        <strain evidence="1">TM448A00065</strain>
        <strain evidence="2">TM448B00134</strain>
    </source>
</reference>
<protein>
    <submittedName>
        <fullName evidence="1">Uncharacterized protein</fullName>
    </submittedName>
</protein>
<gene>
    <name evidence="1" type="ORF">TM448A00065_0019</name>
    <name evidence="2" type="ORF">TM448B00134_0088</name>
</gene>
<accession>A0A6H1Z7W3</accession>
<dbReference type="AlphaFoldDB" id="A0A6H1Z7W3"/>
<dbReference type="EMBL" id="MT143972">
    <property type="protein sequence ID" value="QJA43973.1"/>
    <property type="molecule type" value="Genomic_DNA"/>
</dbReference>
<dbReference type="EMBL" id="MT144591">
    <property type="protein sequence ID" value="QJH93794.1"/>
    <property type="molecule type" value="Genomic_DNA"/>
</dbReference>